<dbReference type="Gene3D" id="3.30.1340.10">
    <property type="entry name" value="HPr-like"/>
    <property type="match status" value="1"/>
</dbReference>
<dbReference type="Proteomes" id="UP000466794">
    <property type="component" value="Unassembled WGS sequence"/>
</dbReference>
<dbReference type="Pfam" id="PF00381">
    <property type="entry name" value="PTS-HPr"/>
    <property type="match status" value="1"/>
</dbReference>
<protein>
    <recommendedName>
        <fullName evidence="3">Phosphocarrier protein HPr</fullName>
    </recommendedName>
</protein>
<sequence length="85" mass="8256">MPSTTAVVGSSVGLHARPAALIAEAAAAAGVPVTLSLVGGTPVNAASALMLMTLGATKGTEVIVTSDDQAALDKIADLVRSDLDA</sequence>
<keyword evidence="5" id="KW-0598">Phosphotransferase system</keyword>
<dbReference type="InterPro" id="IPR050399">
    <property type="entry name" value="HPr"/>
</dbReference>
<dbReference type="CDD" id="cd00367">
    <property type="entry name" value="PTS-HPr_like"/>
    <property type="match status" value="1"/>
</dbReference>
<proteinExistence type="predicted"/>
<dbReference type="NCBIfam" id="TIGR01003">
    <property type="entry name" value="PTS_HPr_family"/>
    <property type="match status" value="1"/>
</dbReference>
<dbReference type="RefSeq" id="WP_157391359.1">
    <property type="nucleotide sequence ID" value="NZ_WRPP01000007.1"/>
</dbReference>
<evidence type="ECO:0000313" key="8">
    <source>
        <dbReference type="Proteomes" id="UP000466794"/>
    </source>
</evidence>
<dbReference type="GO" id="GO:0009401">
    <property type="term" value="P:phosphoenolpyruvate-dependent sugar phosphotransferase system"/>
    <property type="evidence" value="ECO:0007669"/>
    <property type="project" value="UniProtKB-KW"/>
</dbReference>
<evidence type="ECO:0000256" key="1">
    <source>
        <dbReference type="ARBA" id="ARBA00003681"/>
    </source>
</evidence>
<gene>
    <name evidence="7" type="ORF">GPX89_31470</name>
</gene>
<dbReference type="PANTHER" id="PTHR33705">
    <property type="entry name" value="PHOSPHOCARRIER PROTEIN HPR"/>
    <property type="match status" value="1"/>
</dbReference>
<organism evidence="7 8">
    <name type="scientific">Nocardia terrae</name>
    <dbReference type="NCBI Taxonomy" id="2675851"/>
    <lineage>
        <taxon>Bacteria</taxon>
        <taxon>Bacillati</taxon>
        <taxon>Actinomycetota</taxon>
        <taxon>Actinomycetes</taxon>
        <taxon>Mycobacteriales</taxon>
        <taxon>Nocardiaceae</taxon>
        <taxon>Nocardia</taxon>
    </lineage>
</organism>
<dbReference type="InterPro" id="IPR000032">
    <property type="entry name" value="HPr-like"/>
</dbReference>
<evidence type="ECO:0000313" key="7">
    <source>
        <dbReference type="EMBL" id="MVU81744.1"/>
    </source>
</evidence>
<dbReference type="PRINTS" id="PR00107">
    <property type="entry name" value="PHOSPHOCPHPR"/>
</dbReference>
<evidence type="ECO:0000256" key="5">
    <source>
        <dbReference type="ARBA" id="ARBA00022683"/>
    </source>
</evidence>
<dbReference type="PROSITE" id="PS51350">
    <property type="entry name" value="PTS_HPR_DOM"/>
    <property type="match status" value="1"/>
</dbReference>
<dbReference type="InterPro" id="IPR001020">
    <property type="entry name" value="PTS_HPr_His_P_site"/>
</dbReference>
<dbReference type="EMBL" id="WRPP01000007">
    <property type="protein sequence ID" value="MVU81744.1"/>
    <property type="molecule type" value="Genomic_DNA"/>
</dbReference>
<evidence type="ECO:0000256" key="2">
    <source>
        <dbReference type="ARBA" id="ARBA00004496"/>
    </source>
</evidence>
<accession>A0A7K1V540</accession>
<comment type="caution">
    <text evidence="7">The sequence shown here is derived from an EMBL/GenBank/DDBJ whole genome shotgun (WGS) entry which is preliminary data.</text>
</comment>
<dbReference type="InterPro" id="IPR035895">
    <property type="entry name" value="HPr-like_sf"/>
</dbReference>
<keyword evidence="8" id="KW-1185">Reference proteome</keyword>
<dbReference type="GO" id="GO:0005737">
    <property type="term" value="C:cytoplasm"/>
    <property type="evidence" value="ECO:0007669"/>
    <property type="project" value="UniProtKB-SubCell"/>
</dbReference>
<keyword evidence="4" id="KW-0963">Cytoplasm</keyword>
<evidence type="ECO:0000256" key="3">
    <source>
        <dbReference type="ARBA" id="ARBA00020422"/>
    </source>
</evidence>
<dbReference type="PANTHER" id="PTHR33705:SF2">
    <property type="entry name" value="PHOSPHOCARRIER PROTEIN NPR"/>
    <property type="match status" value="1"/>
</dbReference>
<evidence type="ECO:0000259" key="6">
    <source>
        <dbReference type="PROSITE" id="PS51350"/>
    </source>
</evidence>
<name>A0A7K1V540_9NOCA</name>
<reference evidence="7 8" key="1">
    <citation type="submission" date="2019-12" db="EMBL/GenBank/DDBJ databases">
        <title>Nocardia sp. nov. ET3-3 isolated from soil.</title>
        <authorList>
            <person name="Kanchanasin P."/>
            <person name="Tanasupawat S."/>
            <person name="Yuki M."/>
            <person name="Kudo T."/>
        </authorList>
    </citation>
    <scope>NUCLEOTIDE SEQUENCE [LARGE SCALE GENOMIC DNA]</scope>
    <source>
        <strain evidence="7 8">ET3-3</strain>
    </source>
</reference>
<comment type="function">
    <text evidence="1">General (non sugar-specific) component of the phosphoenolpyruvate-dependent sugar phosphotransferase system (sugar PTS). This major carbohydrate active-transport system catalyzes the phosphorylation of incoming sugar substrates concomitantly with their translocation across the cell membrane. The phosphoryl group from phosphoenolpyruvate (PEP) is transferred to the phosphoryl carrier protein HPr by enzyme I. Phospho-HPr then transfers it to the PTS EIIA domain.</text>
</comment>
<dbReference type="SUPFAM" id="SSF55594">
    <property type="entry name" value="HPr-like"/>
    <property type="match status" value="1"/>
</dbReference>
<dbReference type="PROSITE" id="PS00369">
    <property type="entry name" value="PTS_HPR_HIS"/>
    <property type="match status" value="1"/>
</dbReference>
<evidence type="ECO:0000256" key="4">
    <source>
        <dbReference type="ARBA" id="ARBA00022490"/>
    </source>
</evidence>
<dbReference type="AlphaFoldDB" id="A0A7K1V540"/>
<comment type="subcellular location">
    <subcellularLocation>
        <location evidence="2">Cytoplasm</location>
    </subcellularLocation>
</comment>
<feature type="domain" description="HPr" evidence="6">
    <location>
        <begin position="1"/>
        <end position="85"/>
    </location>
</feature>